<dbReference type="GO" id="GO:0000166">
    <property type="term" value="F:nucleotide binding"/>
    <property type="evidence" value="ECO:0007669"/>
    <property type="project" value="UniProtKB-KW"/>
</dbReference>
<evidence type="ECO:0000256" key="3">
    <source>
        <dbReference type="SAM" id="MobiDB-lite"/>
    </source>
</evidence>
<keyword evidence="2" id="KW-0694">RNA-binding</keyword>
<gene>
    <name evidence="5" type="ORF">DGYR_LOCUS111</name>
</gene>
<comment type="caution">
    <text evidence="5">The sequence shown here is derived from an EMBL/GenBank/DDBJ whole genome shotgun (WGS) entry which is preliminary data.</text>
</comment>
<protein>
    <recommendedName>
        <fullName evidence="2">Decapping nuclease</fullName>
        <ecNumber evidence="2">3.6.1.-</ecNumber>
    </recommendedName>
</protein>
<dbReference type="AlphaFoldDB" id="A0A7I8V4Y1"/>
<feature type="domain" description="RAI1-like" evidence="4">
    <location>
        <begin position="76"/>
        <end position="420"/>
    </location>
</feature>
<dbReference type="GO" id="GO:0046872">
    <property type="term" value="F:metal ion binding"/>
    <property type="evidence" value="ECO:0007669"/>
    <property type="project" value="UniProtKB-KW"/>
</dbReference>
<dbReference type="GO" id="GO:0005829">
    <property type="term" value="C:cytosol"/>
    <property type="evidence" value="ECO:0007669"/>
    <property type="project" value="TreeGrafter"/>
</dbReference>
<sequence>MNYGDYPHPTHQNKFGGKVPPNRHWNRQDKSHQPYQRKSFEHKTKYEKDQLKHPTANTLETNCSLYTSSAFPYFRHPREIGSFSMDENREYLNNRSQLRYYNEAQAKSGTCYDLKEGYDTFISKDENYKEYLDSLLQFITLNVEKFKAVNPLNDKSQKETDICTDFVCWRGLLTKILGTPYLDRQQNSWKLAVIKYRNSYYMCEYDTEERKREAENMTEKHKAMSYWGWKFENCVLSDTEDGVPNAEEPVNNNLSFVSVVRSRLENHSLVYGGEVDGYEKKPDGSCQYIELKTNLALKNIHVEKGFKRVKQLKNWLQSFLLNIPKIVVGFRDDNGIVDNLESFETSKIPTIHGKNFWDACVCFNYLKEFLDWVKSIVTHDADEIISMPYVFEFVPHTGRTHYRKCSEEEMSQYCFIPKWYFEFVENHFKSDGTNLLKYSRNYQENDQKDAPNLE</sequence>
<organism evidence="5 6">
    <name type="scientific">Dimorphilus gyrociliatus</name>
    <dbReference type="NCBI Taxonomy" id="2664684"/>
    <lineage>
        <taxon>Eukaryota</taxon>
        <taxon>Metazoa</taxon>
        <taxon>Spiralia</taxon>
        <taxon>Lophotrochozoa</taxon>
        <taxon>Annelida</taxon>
        <taxon>Polychaeta</taxon>
        <taxon>Polychaeta incertae sedis</taxon>
        <taxon>Dinophilidae</taxon>
        <taxon>Dimorphilus</taxon>
    </lineage>
</organism>
<comment type="cofactor">
    <cofactor evidence="2">
        <name>a divalent metal cation</name>
        <dbReference type="ChEBI" id="CHEBI:60240"/>
    </cofactor>
</comment>
<reference evidence="5 6" key="1">
    <citation type="submission" date="2020-08" db="EMBL/GenBank/DDBJ databases">
        <authorList>
            <person name="Hejnol A."/>
        </authorList>
    </citation>
    <scope>NUCLEOTIDE SEQUENCE [LARGE SCALE GENOMIC DNA]</scope>
</reference>
<dbReference type="PANTHER" id="PTHR12395">
    <property type="entry name" value="DOM-3 RELATED"/>
    <property type="match status" value="1"/>
</dbReference>
<dbReference type="InterPro" id="IPR013961">
    <property type="entry name" value="RAI1"/>
</dbReference>
<name>A0A7I8V4Y1_9ANNE</name>
<feature type="compositionally biased region" description="Basic and acidic residues" evidence="3">
    <location>
        <begin position="26"/>
        <end position="42"/>
    </location>
</feature>
<dbReference type="InterPro" id="IPR039039">
    <property type="entry name" value="RAI1-like_fam"/>
</dbReference>
<keyword evidence="2" id="KW-0539">Nucleus</keyword>
<dbReference type="GO" id="GO:0005634">
    <property type="term" value="C:nucleus"/>
    <property type="evidence" value="ECO:0007669"/>
    <property type="project" value="UniProtKB-SubCell"/>
</dbReference>
<keyword evidence="2" id="KW-0540">Nuclease</keyword>
<evidence type="ECO:0000256" key="1">
    <source>
        <dbReference type="ARBA" id="ARBA00006562"/>
    </source>
</evidence>
<comment type="similarity">
    <text evidence="1 2">Belongs to the DXO/Dom3Z family.</text>
</comment>
<dbReference type="OrthoDB" id="10051938at2759"/>
<dbReference type="Pfam" id="PF08652">
    <property type="entry name" value="RAI1"/>
    <property type="match status" value="1"/>
</dbReference>
<dbReference type="PANTHER" id="PTHR12395:SF9">
    <property type="entry name" value="DECAPPING AND EXORIBONUCLEASE PROTEIN"/>
    <property type="match status" value="1"/>
</dbReference>
<evidence type="ECO:0000259" key="4">
    <source>
        <dbReference type="Pfam" id="PF08652"/>
    </source>
</evidence>
<feature type="region of interest" description="Disordered" evidence="3">
    <location>
        <begin position="1"/>
        <end position="42"/>
    </location>
</feature>
<evidence type="ECO:0000256" key="2">
    <source>
        <dbReference type="RuleBase" id="RU367113"/>
    </source>
</evidence>
<dbReference type="GO" id="GO:0034353">
    <property type="term" value="F:mRNA 5'-diphosphatase activity"/>
    <property type="evidence" value="ECO:0007669"/>
    <property type="project" value="TreeGrafter"/>
</dbReference>
<dbReference type="GO" id="GO:0003723">
    <property type="term" value="F:RNA binding"/>
    <property type="evidence" value="ECO:0007669"/>
    <property type="project" value="UniProtKB-KW"/>
</dbReference>
<evidence type="ECO:0000313" key="5">
    <source>
        <dbReference type="EMBL" id="CAD5110748.1"/>
    </source>
</evidence>
<dbReference type="Proteomes" id="UP000549394">
    <property type="component" value="Unassembled WGS sequence"/>
</dbReference>
<keyword evidence="6" id="KW-1185">Reference proteome</keyword>
<comment type="subcellular location">
    <subcellularLocation>
        <location evidence="2">Nucleus</location>
    </subcellularLocation>
</comment>
<keyword evidence="2" id="KW-0378">Hydrolase</keyword>
<dbReference type="GO" id="GO:0004518">
    <property type="term" value="F:nuclease activity"/>
    <property type="evidence" value="ECO:0007669"/>
    <property type="project" value="UniProtKB-KW"/>
</dbReference>
<dbReference type="GO" id="GO:0000956">
    <property type="term" value="P:nuclear-transcribed mRNA catabolic process"/>
    <property type="evidence" value="ECO:0007669"/>
    <property type="project" value="TreeGrafter"/>
</dbReference>
<dbReference type="GO" id="GO:0110155">
    <property type="term" value="P:NAD-cap decapping"/>
    <property type="evidence" value="ECO:0007669"/>
    <property type="project" value="TreeGrafter"/>
</dbReference>
<keyword evidence="2" id="KW-0479">Metal-binding</keyword>
<proteinExistence type="inferred from homology"/>
<dbReference type="EC" id="3.6.1.-" evidence="2"/>
<comment type="function">
    <text evidence="2">Decapping enzyme for NAD-capped RNAs: specifically hydrolyzes the nicotinamide adenine dinucleotide (NAD) cap from a subset of RNAs by removing the entire NAD moiety from the 5'-end of an NAD-capped RNA.</text>
</comment>
<keyword evidence="2" id="KW-0547">Nucleotide-binding</keyword>
<evidence type="ECO:0000313" key="6">
    <source>
        <dbReference type="Proteomes" id="UP000549394"/>
    </source>
</evidence>
<dbReference type="EMBL" id="CAJFCJ010000001">
    <property type="protein sequence ID" value="CAD5110748.1"/>
    <property type="molecule type" value="Genomic_DNA"/>
</dbReference>
<accession>A0A7I8V4Y1</accession>